<dbReference type="InterPro" id="IPR015168">
    <property type="entry name" value="SsuA/THI5"/>
</dbReference>
<keyword evidence="3 4" id="KW-0732">Signal</keyword>
<keyword evidence="7" id="KW-1185">Reference proteome</keyword>
<organism evidence="6 7">
    <name type="scientific">Labrys miyagiensis</name>
    <dbReference type="NCBI Taxonomy" id="346912"/>
    <lineage>
        <taxon>Bacteria</taxon>
        <taxon>Pseudomonadati</taxon>
        <taxon>Pseudomonadota</taxon>
        <taxon>Alphaproteobacteria</taxon>
        <taxon>Hyphomicrobiales</taxon>
        <taxon>Xanthobacteraceae</taxon>
        <taxon>Labrys</taxon>
    </lineage>
</organism>
<dbReference type="InterPro" id="IPR006311">
    <property type="entry name" value="TAT_signal"/>
</dbReference>
<comment type="caution">
    <text evidence="6">The sequence shown here is derived from an EMBL/GenBank/DDBJ whole genome shotgun (WGS) entry which is preliminary data.</text>
</comment>
<feature type="domain" description="SsuA/THI5-like" evidence="5">
    <location>
        <begin position="69"/>
        <end position="258"/>
    </location>
</feature>
<protein>
    <submittedName>
        <fullName evidence="6">ABC transporter substrate-binding protein</fullName>
    </submittedName>
</protein>
<evidence type="ECO:0000256" key="2">
    <source>
        <dbReference type="ARBA" id="ARBA00010742"/>
    </source>
</evidence>
<name>A0ABQ6CQX3_9HYPH</name>
<dbReference type="SUPFAM" id="SSF53850">
    <property type="entry name" value="Periplasmic binding protein-like II"/>
    <property type="match status" value="1"/>
</dbReference>
<evidence type="ECO:0000256" key="4">
    <source>
        <dbReference type="SAM" id="SignalP"/>
    </source>
</evidence>
<comment type="subcellular location">
    <subcellularLocation>
        <location evidence="1">Periplasm</location>
    </subcellularLocation>
</comment>
<accession>A0ABQ6CQX3</accession>
<reference evidence="7" key="1">
    <citation type="journal article" date="2019" name="Int. J. Syst. Evol. Microbiol.">
        <title>The Global Catalogue of Microorganisms (GCM) 10K type strain sequencing project: providing services to taxonomists for standard genome sequencing and annotation.</title>
        <authorList>
            <consortium name="The Broad Institute Genomics Platform"/>
            <consortium name="The Broad Institute Genome Sequencing Center for Infectious Disease"/>
            <person name="Wu L."/>
            <person name="Ma J."/>
        </authorList>
    </citation>
    <scope>NUCLEOTIDE SEQUENCE [LARGE SCALE GENOMIC DNA]</scope>
    <source>
        <strain evidence="7">NBRC 101365</strain>
    </source>
</reference>
<evidence type="ECO:0000313" key="7">
    <source>
        <dbReference type="Proteomes" id="UP001156882"/>
    </source>
</evidence>
<sequence length="335" mass="37331">MHIIQNRRRFLTGFAAASAAGLLGPATSARAEPRPETTRVRLPIFFKTSDCQAPEFIAEELLRAEGFTDVRFVAAGTGPDSSDWIAHGEIDFDWNFPPALISQVYGGVPIKILAGLHAGCLELFANESIRSIMDLKGKRVGIDISGGNTHKLLIIHIAYVGLDPQKDIEWVTGADAVEMFAARKIDAFLATPPQPQVMRERKLGHVILKTSVDRPWSQYYCCMLSGSKEYVGRYPVATKRVMRALLKAIDLCISDPERVARLAVENGTVGRYDFALQAMTDARYDKWRDYDPADSIRFYALRMKETGMTTASPQAIIADGTDWSFLNELRRELKT</sequence>
<dbReference type="Gene3D" id="3.40.190.10">
    <property type="entry name" value="Periplasmic binding protein-like II"/>
    <property type="match status" value="2"/>
</dbReference>
<gene>
    <name evidence="6" type="ORF">GCM10007874_50140</name>
</gene>
<dbReference type="Pfam" id="PF09084">
    <property type="entry name" value="NMT1"/>
    <property type="match status" value="1"/>
</dbReference>
<feature type="chain" id="PRO_5047322359" evidence="4">
    <location>
        <begin position="32"/>
        <end position="335"/>
    </location>
</feature>
<feature type="signal peptide" evidence="4">
    <location>
        <begin position="1"/>
        <end position="31"/>
    </location>
</feature>
<evidence type="ECO:0000256" key="1">
    <source>
        <dbReference type="ARBA" id="ARBA00004418"/>
    </source>
</evidence>
<dbReference type="EMBL" id="BSPC01000057">
    <property type="protein sequence ID" value="GLS21997.1"/>
    <property type="molecule type" value="Genomic_DNA"/>
</dbReference>
<dbReference type="PANTHER" id="PTHR30024:SF47">
    <property type="entry name" value="TAURINE-BINDING PERIPLASMIC PROTEIN"/>
    <property type="match status" value="1"/>
</dbReference>
<dbReference type="PROSITE" id="PS51318">
    <property type="entry name" value="TAT"/>
    <property type="match status" value="1"/>
</dbReference>
<comment type="similarity">
    <text evidence="2">Belongs to the bacterial solute-binding protein SsuA/TauA family.</text>
</comment>
<evidence type="ECO:0000259" key="5">
    <source>
        <dbReference type="Pfam" id="PF09084"/>
    </source>
</evidence>
<evidence type="ECO:0000256" key="3">
    <source>
        <dbReference type="ARBA" id="ARBA00022729"/>
    </source>
</evidence>
<evidence type="ECO:0000313" key="6">
    <source>
        <dbReference type="EMBL" id="GLS21997.1"/>
    </source>
</evidence>
<dbReference type="PANTHER" id="PTHR30024">
    <property type="entry name" value="ALIPHATIC SULFONATES-BINDING PROTEIN-RELATED"/>
    <property type="match status" value="1"/>
</dbReference>
<dbReference type="RefSeq" id="WP_284314996.1">
    <property type="nucleotide sequence ID" value="NZ_BSPC01000057.1"/>
</dbReference>
<proteinExistence type="inferred from homology"/>
<dbReference type="Proteomes" id="UP001156882">
    <property type="component" value="Unassembled WGS sequence"/>
</dbReference>